<dbReference type="Gene3D" id="3.40.50.20">
    <property type="match status" value="1"/>
</dbReference>
<dbReference type="GO" id="GO:0043774">
    <property type="term" value="F:coenzyme F420-2 alpha-glutamyl ligase activity"/>
    <property type="evidence" value="ECO:0007669"/>
    <property type="project" value="TreeGrafter"/>
</dbReference>
<dbReference type="GO" id="GO:0046872">
    <property type="term" value="F:metal ion binding"/>
    <property type="evidence" value="ECO:0007669"/>
    <property type="project" value="InterPro"/>
</dbReference>
<dbReference type="InterPro" id="IPR036291">
    <property type="entry name" value="NAD(P)-bd_dom_sf"/>
</dbReference>
<gene>
    <name evidence="3" type="ORF">JF543_02060</name>
</gene>
<keyword evidence="1" id="KW-0547">Nucleotide-binding</keyword>
<evidence type="ECO:0000313" key="4">
    <source>
        <dbReference type="Proteomes" id="UP000664385"/>
    </source>
</evidence>
<feature type="domain" description="ATP-grasp" evidence="2">
    <location>
        <begin position="110"/>
        <end position="298"/>
    </location>
</feature>
<sequence length="301" mass="31382">MMRVLLTGVGGPAGRSLARQLSARGHWVAGTDLRDTGAEVDAFRRVCAVSDPAYLPTLHELVGEWSVDAVIPSISEELPLLAGQHALLPVPVLIGSPDAVGTADDKLLTAQRLQQAGVPVPRFAGPADFPSAADAVSAFGGPVIVKPRVGRGGRGVRLLDVYESAGPIAEGFWADLDEGSIVQEFAPGAEYAPVLFRDIDGAFPVCTVLRKTALKDGAVGNAVSVVRVEGTEDEDVRSVARAAAEALDLHGPIDIDVRRRANGMPVVLEINARFGANSAHAPELLDAALASLSERTAAARV</sequence>
<dbReference type="InterPro" id="IPR011761">
    <property type="entry name" value="ATP-grasp"/>
</dbReference>
<dbReference type="GO" id="GO:0005737">
    <property type="term" value="C:cytoplasm"/>
    <property type="evidence" value="ECO:0007669"/>
    <property type="project" value="TreeGrafter"/>
</dbReference>
<name>A0A939DVD9_9MICO</name>
<evidence type="ECO:0000313" key="3">
    <source>
        <dbReference type="EMBL" id="MBN8204738.1"/>
    </source>
</evidence>
<organism evidence="3 4">
    <name type="scientific">Microbacterium esteraromaticum</name>
    <dbReference type="NCBI Taxonomy" id="57043"/>
    <lineage>
        <taxon>Bacteria</taxon>
        <taxon>Bacillati</taxon>
        <taxon>Actinomycetota</taxon>
        <taxon>Actinomycetes</taxon>
        <taxon>Micrococcales</taxon>
        <taxon>Microbacteriaceae</taxon>
        <taxon>Microbacterium</taxon>
    </lineage>
</organism>
<comment type="caution">
    <text evidence="3">The sequence shown here is derived from an EMBL/GenBank/DDBJ whole genome shotgun (WGS) entry which is preliminary data.</text>
</comment>
<dbReference type="SUPFAM" id="SSF56059">
    <property type="entry name" value="Glutathione synthetase ATP-binding domain-like"/>
    <property type="match status" value="1"/>
</dbReference>
<dbReference type="PROSITE" id="PS50975">
    <property type="entry name" value="ATP_GRASP"/>
    <property type="match status" value="1"/>
</dbReference>
<dbReference type="AlphaFoldDB" id="A0A939DVD9"/>
<dbReference type="Proteomes" id="UP000664385">
    <property type="component" value="Unassembled WGS sequence"/>
</dbReference>
<dbReference type="SUPFAM" id="SSF51735">
    <property type="entry name" value="NAD(P)-binding Rossmann-fold domains"/>
    <property type="match status" value="1"/>
</dbReference>
<reference evidence="3" key="1">
    <citation type="submission" date="2020-12" db="EMBL/GenBank/DDBJ databases">
        <title>PHA producing bacteria isolated from mangrove.</title>
        <authorList>
            <person name="Zheng W."/>
            <person name="Yu S."/>
            <person name="Huang Y."/>
        </authorList>
    </citation>
    <scope>NUCLEOTIDE SEQUENCE</scope>
    <source>
        <strain evidence="3">GN8-5</strain>
    </source>
</reference>
<accession>A0A939DVD9</accession>
<proteinExistence type="predicted"/>
<keyword evidence="1" id="KW-0067">ATP-binding</keyword>
<dbReference type="Gene3D" id="3.30.470.20">
    <property type="entry name" value="ATP-grasp fold, B domain"/>
    <property type="match status" value="1"/>
</dbReference>
<dbReference type="PANTHER" id="PTHR21621:SF2">
    <property type="entry name" value="COENZYME GAMMA-F420-2:ALPHA-L-GLUTAMATE LIGASE"/>
    <property type="match status" value="1"/>
</dbReference>
<dbReference type="GO" id="GO:0005524">
    <property type="term" value="F:ATP binding"/>
    <property type="evidence" value="ECO:0007669"/>
    <property type="project" value="UniProtKB-UniRule"/>
</dbReference>
<protein>
    <submittedName>
        <fullName evidence="3">ATP-grasp domain-containing protein</fullName>
    </submittedName>
</protein>
<dbReference type="Pfam" id="PF02655">
    <property type="entry name" value="ATP-grasp_3"/>
    <property type="match status" value="1"/>
</dbReference>
<evidence type="ECO:0000256" key="1">
    <source>
        <dbReference type="PROSITE-ProRule" id="PRU00409"/>
    </source>
</evidence>
<evidence type="ECO:0000259" key="2">
    <source>
        <dbReference type="PROSITE" id="PS50975"/>
    </source>
</evidence>
<dbReference type="InterPro" id="IPR003806">
    <property type="entry name" value="ATP-grasp_PylC-type"/>
</dbReference>
<dbReference type="PANTHER" id="PTHR21621">
    <property type="entry name" value="RIBOSOMAL PROTEIN S6 MODIFICATION PROTEIN"/>
    <property type="match status" value="1"/>
</dbReference>
<dbReference type="EMBL" id="JAEMWU010000001">
    <property type="protein sequence ID" value="MBN8204738.1"/>
    <property type="molecule type" value="Genomic_DNA"/>
</dbReference>